<name>A0AAP0QFZ2_9ROSI</name>
<evidence type="ECO:0000313" key="2">
    <source>
        <dbReference type="Proteomes" id="UP001428341"/>
    </source>
</evidence>
<reference evidence="1 2" key="1">
    <citation type="submission" date="2024-05" db="EMBL/GenBank/DDBJ databases">
        <title>Haplotype-resolved chromosome-level genome assembly of Huyou (Citrus changshanensis).</title>
        <authorList>
            <person name="Miao C."/>
            <person name="Chen W."/>
            <person name="Wu Y."/>
            <person name="Wang L."/>
            <person name="Zhao S."/>
            <person name="Grierson D."/>
            <person name="Xu C."/>
            <person name="Chen K."/>
        </authorList>
    </citation>
    <scope>NUCLEOTIDE SEQUENCE [LARGE SCALE GENOMIC DNA]</scope>
    <source>
        <strain evidence="1">01-14</strain>
        <tissue evidence="1">Leaf</tissue>
    </source>
</reference>
<accession>A0AAP0QFZ2</accession>
<gene>
    <name evidence="1" type="ORF">WN944_019007</name>
</gene>
<dbReference type="EMBL" id="JBCGBO010000007">
    <property type="protein sequence ID" value="KAK9187609.1"/>
    <property type="molecule type" value="Genomic_DNA"/>
</dbReference>
<organism evidence="1 2">
    <name type="scientific">Citrus x changshan-huyou</name>
    <dbReference type="NCBI Taxonomy" id="2935761"/>
    <lineage>
        <taxon>Eukaryota</taxon>
        <taxon>Viridiplantae</taxon>
        <taxon>Streptophyta</taxon>
        <taxon>Embryophyta</taxon>
        <taxon>Tracheophyta</taxon>
        <taxon>Spermatophyta</taxon>
        <taxon>Magnoliopsida</taxon>
        <taxon>eudicotyledons</taxon>
        <taxon>Gunneridae</taxon>
        <taxon>Pentapetalae</taxon>
        <taxon>rosids</taxon>
        <taxon>malvids</taxon>
        <taxon>Sapindales</taxon>
        <taxon>Rutaceae</taxon>
        <taxon>Aurantioideae</taxon>
        <taxon>Citrus</taxon>
    </lineage>
</organism>
<evidence type="ECO:0000313" key="1">
    <source>
        <dbReference type="EMBL" id="KAK9187609.1"/>
    </source>
</evidence>
<dbReference type="AlphaFoldDB" id="A0AAP0QFZ2"/>
<sequence>MSIAISLAHVTVITSTTSSLTSLVISCGILPLVKCYPSIEEIELVIHPFLLLLCPSDSAGLVPGGEANFLLIEHDDRRQYVLSSHPSFQDRNHQERKKMDLFKKNPQLILSEEALFSGKRKRSSVRPKDKIYATINEKKFQFLFSKQARACTVRKIGLVKRLGNTPWIIEKGVLRSPGSGLTVRSGSREALIAYSYWFRTLFARWIRFRWPGKGSSALLSPGALSI</sequence>
<dbReference type="Proteomes" id="UP001428341">
    <property type="component" value="Unassembled WGS sequence"/>
</dbReference>
<protein>
    <submittedName>
        <fullName evidence="1">Uncharacterized protein</fullName>
    </submittedName>
</protein>
<proteinExistence type="predicted"/>
<keyword evidence="2" id="KW-1185">Reference proteome</keyword>
<comment type="caution">
    <text evidence="1">The sequence shown here is derived from an EMBL/GenBank/DDBJ whole genome shotgun (WGS) entry which is preliminary data.</text>
</comment>